<dbReference type="EMBL" id="CP104013">
    <property type="protein sequence ID" value="UYP47338.1"/>
    <property type="molecule type" value="Genomic_DNA"/>
</dbReference>
<evidence type="ECO:0000313" key="8">
    <source>
        <dbReference type="Proteomes" id="UP001208689"/>
    </source>
</evidence>
<evidence type="ECO:0000259" key="5">
    <source>
        <dbReference type="PROSITE" id="PS50111"/>
    </source>
</evidence>
<dbReference type="PANTHER" id="PTHR32089:SF112">
    <property type="entry name" value="LYSOZYME-LIKE PROTEIN-RELATED"/>
    <property type="match status" value="1"/>
</dbReference>
<dbReference type="PROSITE" id="PS50111">
    <property type="entry name" value="CHEMOTAXIS_TRANSDUC_2"/>
    <property type="match status" value="1"/>
</dbReference>
<comment type="similarity">
    <text evidence="2">Belongs to the methyl-accepting chemotaxis (MCP) protein family.</text>
</comment>
<protein>
    <recommendedName>
        <fullName evidence="9">Methyl-accepting transducer domain-containing protein</fullName>
    </recommendedName>
</protein>
<dbReference type="SMART" id="SM00283">
    <property type="entry name" value="MA"/>
    <property type="match status" value="1"/>
</dbReference>
<evidence type="ECO:0008006" key="9">
    <source>
        <dbReference type="Google" id="ProtNLM"/>
    </source>
</evidence>
<proteinExistence type="inferred from homology"/>
<dbReference type="Pfam" id="PF13426">
    <property type="entry name" value="PAS_9"/>
    <property type="match status" value="1"/>
</dbReference>
<organism evidence="7 8">
    <name type="scientific">Candidatus Lokiarchaeum ossiferum</name>
    <dbReference type="NCBI Taxonomy" id="2951803"/>
    <lineage>
        <taxon>Archaea</taxon>
        <taxon>Promethearchaeati</taxon>
        <taxon>Promethearchaeota</taxon>
        <taxon>Promethearchaeia</taxon>
        <taxon>Promethearchaeales</taxon>
        <taxon>Promethearchaeaceae</taxon>
        <taxon>Candidatus Lokiarchaeum</taxon>
    </lineage>
</organism>
<dbReference type="NCBIfam" id="TIGR00229">
    <property type="entry name" value="sensory_box"/>
    <property type="match status" value="1"/>
</dbReference>
<feature type="domain" description="Methyl-accepting transducer" evidence="5">
    <location>
        <begin position="366"/>
        <end position="623"/>
    </location>
</feature>
<evidence type="ECO:0000256" key="2">
    <source>
        <dbReference type="ARBA" id="ARBA00029447"/>
    </source>
</evidence>
<keyword evidence="4" id="KW-1133">Transmembrane helix</keyword>
<dbReference type="Proteomes" id="UP001208689">
    <property type="component" value="Chromosome"/>
</dbReference>
<feature type="domain" description="PAC" evidence="6">
    <location>
        <begin position="299"/>
        <end position="351"/>
    </location>
</feature>
<feature type="transmembrane region" description="Helical" evidence="4">
    <location>
        <begin position="21"/>
        <end position="39"/>
    </location>
</feature>
<evidence type="ECO:0000259" key="6">
    <source>
        <dbReference type="PROSITE" id="PS50113"/>
    </source>
</evidence>
<dbReference type="Pfam" id="PF00015">
    <property type="entry name" value="MCPsignal"/>
    <property type="match status" value="1"/>
</dbReference>
<dbReference type="Gene3D" id="3.30.450.20">
    <property type="entry name" value="PAS domain"/>
    <property type="match status" value="1"/>
</dbReference>
<sequence length="650" mass="70594">MANENKNLETINKAVKRLRNTLFLLVILGVSNITFMIIIQAQNTKLIDNEVEIADHSMEIQISLLNAYEISFDYFLDTDNRIALKEEINSFIADAANLFDSYLLLNMPNDILELVVESKTEFDEFESQVLVCYTVAENDSTLAEFLVPYGELDVHMESITEVLKGIERYVEDVSTPQLILINTIIFWVAIISTIAIIASIIVVNIQSSKLTQNSALGMETILVEVSEQSEMNTTIVNGTSSPIIITDSDYTIKNVGQSMLDFTQFSKDTYIGKSINSIFKEGRKGEDFLSQLQHNGEAKDVEFELKSGRNEHIIVQITVKPLIDSSGKNLGAIGTIVDVTNIKNLIKEVAKIAEEVSSMANQIAQSSNQINLSVQEVTGGTQEVAKGAQHQTQSVNQISNAVLKVQGVSQEIVKNSADLAEVGSQGQAMAQKGKNLTEDLVTQITEITKGADKVAKTMGSLEIKSKEINKIVDAIAGIATETNLLALNAAIEAARAGDAGKGFAVVAEQVRKLAEDSKQAADQINDLIKAIQVEVGDAVSATNDTVNSIEKGDVALNGTKVQLDALFNVINQTNEGIKQTIDSVSSQDGDINEIVNSVEKINVVIEQSSGTAEELSSSTEEMASTLEEMSAAAEELNSTAERLFTEIQKL</sequence>
<name>A0ABY6HUZ7_9ARCH</name>
<keyword evidence="8" id="KW-1185">Reference proteome</keyword>
<dbReference type="InterPro" id="IPR035965">
    <property type="entry name" value="PAS-like_dom_sf"/>
</dbReference>
<evidence type="ECO:0000256" key="4">
    <source>
        <dbReference type="SAM" id="Phobius"/>
    </source>
</evidence>
<feature type="transmembrane region" description="Helical" evidence="4">
    <location>
        <begin position="184"/>
        <end position="205"/>
    </location>
</feature>
<dbReference type="CDD" id="cd00130">
    <property type="entry name" value="PAS"/>
    <property type="match status" value="1"/>
</dbReference>
<dbReference type="PANTHER" id="PTHR32089">
    <property type="entry name" value="METHYL-ACCEPTING CHEMOTAXIS PROTEIN MCPB"/>
    <property type="match status" value="1"/>
</dbReference>
<keyword evidence="4" id="KW-0472">Membrane</keyword>
<gene>
    <name evidence="7" type="ORF">NEF87_003623</name>
</gene>
<dbReference type="SUPFAM" id="SSF55785">
    <property type="entry name" value="PYP-like sensor domain (PAS domain)"/>
    <property type="match status" value="1"/>
</dbReference>
<dbReference type="SUPFAM" id="SSF58104">
    <property type="entry name" value="Methyl-accepting chemotaxis protein (MCP) signaling domain"/>
    <property type="match status" value="1"/>
</dbReference>
<keyword evidence="4" id="KW-0812">Transmembrane</keyword>
<dbReference type="InterPro" id="IPR004089">
    <property type="entry name" value="MCPsignal_dom"/>
</dbReference>
<evidence type="ECO:0000313" key="7">
    <source>
        <dbReference type="EMBL" id="UYP47338.1"/>
    </source>
</evidence>
<keyword evidence="1 3" id="KW-0807">Transducer</keyword>
<dbReference type="InterPro" id="IPR000700">
    <property type="entry name" value="PAS-assoc_C"/>
</dbReference>
<accession>A0ABY6HUZ7</accession>
<dbReference type="InterPro" id="IPR000014">
    <property type="entry name" value="PAS"/>
</dbReference>
<evidence type="ECO:0000256" key="3">
    <source>
        <dbReference type="PROSITE-ProRule" id="PRU00284"/>
    </source>
</evidence>
<dbReference type="Gene3D" id="1.10.287.950">
    <property type="entry name" value="Methyl-accepting chemotaxis protein"/>
    <property type="match status" value="1"/>
</dbReference>
<evidence type="ECO:0000256" key="1">
    <source>
        <dbReference type="ARBA" id="ARBA00023224"/>
    </source>
</evidence>
<reference evidence="7" key="1">
    <citation type="submission" date="2022-09" db="EMBL/GenBank/DDBJ databases">
        <title>Actin cytoskeleton and complex cell architecture in an #Asgard archaeon.</title>
        <authorList>
            <person name="Ponce Toledo R.I."/>
            <person name="Schleper C."/>
            <person name="Rodrigues Oliveira T."/>
            <person name="Wollweber F."/>
            <person name="Xu J."/>
            <person name="Rittmann S."/>
            <person name="Klingl A."/>
            <person name="Pilhofer M."/>
        </authorList>
    </citation>
    <scope>NUCLEOTIDE SEQUENCE</scope>
    <source>
        <strain evidence="7">B-35</strain>
    </source>
</reference>
<dbReference type="PROSITE" id="PS50113">
    <property type="entry name" value="PAC"/>
    <property type="match status" value="1"/>
</dbReference>